<dbReference type="InterPro" id="IPR049614">
    <property type="entry name" value="HrpB_DEXH"/>
</dbReference>
<dbReference type="InterPro" id="IPR013689">
    <property type="entry name" value="RNA_helicase_ATP-dep_HrpB_C"/>
</dbReference>
<sequence length="824" mass="92657">MKSFPQLPILEVIPRLKQLLKQNEFLMLHAPPGAGKSTLLPLTLLDEAWLGNSKLLLLEPRKLAAKSIAQRMAQLLGEPLGERVGYRVRFDTCVGPNTRIEVITEGILTRMMQQDNALTGVGLIIFDEFHERSIHADLGLALGMEVRKFLRQDLRLLIMSATLDSRLLADQLHIPLLESQGKQYPVDLRYGPGTDLYSLPEIISSVIGEALIAHSGDVLAFLPGQGEIRKTEKILQDRHPEMAVYSLYGQMPFGKQQAVLLPHPKGKRKIVLATAIAETSLTIEGIRIVVDGGFMRSSLYNPNTGLNRLVTLPVTLDTATQRAGRAGRLSPGVCYRLWTKASQDKLLPFREPEILQTDLASLALELHKWGISDPRDLTWVTPPPQGHWEEAVTTLEHLGALDSGKITTHGLAVHTFPCHPRIAHLLVYSKELKLESLATDLAAVLEEKDPLPASMGLDINLRIEELRRYRLASKGQKEFKKIEKAAQSFRQLVAIQPANGPVDPYQTGLLLAQAFPERIASARPGNQALFQLANGRLATMDRRDDLAREPWIAIAHVNEGEKTGRIFLAAPLSPADLRPMVRIKPRIYWDAQEESVLAVEEWKIGQILLQKKALQSPDSEEVLKVLLETIAANGERWLPFDKTISQWQNRILSLRNWNPDAGWPDVRTEQLLSKPEPWLAPYLKGVKSGDDLKKLPLLEILQHSLSFEQQRELNQLAPERLQLPSGSQVKIEYASSGEPPVLAARLQELFGWSQTPYINQGKIPVLIHLLSPGYKPVQVTQDLENFWNKTYHEVKKELKRRYPKHHWPDDPWNALAIRGVPRKK</sequence>
<evidence type="ECO:0000313" key="8">
    <source>
        <dbReference type="Proteomes" id="UP001236663"/>
    </source>
</evidence>
<accession>A0ABT8CGD7</accession>
<dbReference type="SUPFAM" id="SSF52540">
    <property type="entry name" value="P-loop containing nucleoside triphosphate hydrolases"/>
    <property type="match status" value="1"/>
</dbReference>
<comment type="caution">
    <text evidence="7">The sequence shown here is derived from an EMBL/GenBank/DDBJ whole genome shotgun (WGS) entry which is preliminary data.</text>
</comment>
<dbReference type="InterPro" id="IPR010225">
    <property type="entry name" value="HrpB"/>
</dbReference>
<feature type="domain" description="Helicase C-terminal" evidence="6">
    <location>
        <begin position="198"/>
        <end position="370"/>
    </location>
</feature>
<dbReference type="PANTHER" id="PTHR43519">
    <property type="entry name" value="ATP-DEPENDENT RNA HELICASE HRPB"/>
    <property type="match status" value="1"/>
</dbReference>
<keyword evidence="3 7" id="KW-0347">Helicase</keyword>
<evidence type="ECO:0000313" key="7">
    <source>
        <dbReference type="EMBL" id="MDN3690598.1"/>
    </source>
</evidence>
<evidence type="ECO:0000259" key="5">
    <source>
        <dbReference type="PROSITE" id="PS51192"/>
    </source>
</evidence>
<dbReference type="SMART" id="SM00847">
    <property type="entry name" value="HA2"/>
    <property type="match status" value="1"/>
</dbReference>
<dbReference type="Proteomes" id="UP001236663">
    <property type="component" value="Unassembled WGS sequence"/>
</dbReference>
<evidence type="ECO:0000256" key="3">
    <source>
        <dbReference type="ARBA" id="ARBA00022806"/>
    </source>
</evidence>
<dbReference type="InterPro" id="IPR011545">
    <property type="entry name" value="DEAD/DEAH_box_helicase_dom"/>
</dbReference>
<dbReference type="CDD" id="cd17990">
    <property type="entry name" value="DEXHc_HrpB"/>
    <property type="match status" value="1"/>
</dbReference>
<dbReference type="PANTHER" id="PTHR43519:SF1">
    <property type="entry name" value="ATP-DEPENDENT RNA HELICASE HRPB"/>
    <property type="match status" value="1"/>
</dbReference>
<dbReference type="Pfam" id="PF08482">
    <property type="entry name" value="HrpB_C"/>
    <property type="match status" value="1"/>
</dbReference>
<dbReference type="PROSITE" id="PS51194">
    <property type="entry name" value="HELICASE_CTER"/>
    <property type="match status" value="1"/>
</dbReference>
<dbReference type="InterPro" id="IPR001650">
    <property type="entry name" value="Helicase_C-like"/>
</dbReference>
<evidence type="ECO:0000259" key="6">
    <source>
        <dbReference type="PROSITE" id="PS51194"/>
    </source>
</evidence>
<evidence type="ECO:0000256" key="4">
    <source>
        <dbReference type="ARBA" id="ARBA00022840"/>
    </source>
</evidence>
<proteinExistence type="predicted"/>
<dbReference type="InterPro" id="IPR027417">
    <property type="entry name" value="P-loop_NTPase"/>
</dbReference>
<dbReference type="NCBIfam" id="TIGR01970">
    <property type="entry name" value="DEAH_box_HrpB"/>
    <property type="match status" value="1"/>
</dbReference>
<keyword evidence="2" id="KW-0378">Hydrolase</keyword>
<evidence type="ECO:0000256" key="1">
    <source>
        <dbReference type="ARBA" id="ARBA00022741"/>
    </source>
</evidence>
<dbReference type="SMART" id="SM00487">
    <property type="entry name" value="DEXDc"/>
    <property type="match status" value="1"/>
</dbReference>
<dbReference type="Pfam" id="PF00271">
    <property type="entry name" value="Helicase_C"/>
    <property type="match status" value="1"/>
</dbReference>
<dbReference type="InterPro" id="IPR014001">
    <property type="entry name" value="Helicase_ATP-bd"/>
</dbReference>
<dbReference type="Pfam" id="PF00270">
    <property type="entry name" value="DEAD"/>
    <property type="match status" value="1"/>
</dbReference>
<keyword evidence="8" id="KW-1185">Reference proteome</keyword>
<dbReference type="Gene3D" id="1.20.120.1080">
    <property type="match status" value="1"/>
</dbReference>
<dbReference type="RefSeq" id="WP_163382927.1">
    <property type="nucleotide sequence ID" value="NZ_JAUFQS010000047.1"/>
</dbReference>
<dbReference type="PROSITE" id="PS51192">
    <property type="entry name" value="HELICASE_ATP_BIND_1"/>
    <property type="match status" value="1"/>
</dbReference>
<evidence type="ECO:0000256" key="2">
    <source>
        <dbReference type="ARBA" id="ARBA00022801"/>
    </source>
</evidence>
<feature type="domain" description="Helicase ATP-binding" evidence="5">
    <location>
        <begin position="17"/>
        <end position="181"/>
    </location>
</feature>
<dbReference type="EMBL" id="JAUFQS010000047">
    <property type="protein sequence ID" value="MDN3690598.1"/>
    <property type="molecule type" value="Genomic_DNA"/>
</dbReference>
<protein>
    <submittedName>
        <fullName evidence="7">ATP-dependent helicase HrpB</fullName>
    </submittedName>
</protein>
<keyword evidence="1" id="KW-0547">Nucleotide-binding</keyword>
<reference evidence="8" key="1">
    <citation type="journal article" date="2019" name="Int. J. Syst. Evol. Microbiol.">
        <title>The Global Catalogue of Microorganisms (GCM) 10K type strain sequencing project: providing services to taxonomists for standard genome sequencing and annotation.</title>
        <authorList>
            <consortium name="The Broad Institute Genomics Platform"/>
            <consortium name="The Broad Institute Genome Sequencing Center for Infectious Disease"/>
            <person name="Wu L."/>
            <person name="Ma J."/>
        </authorList>
    </citation>
    <scope>NUCLEOTIDE SEQUENCE [LARGE SCALE GENOMIC DNA]</scope>
    <source>
        <strain evidence="8">CECT 7706</strain>
    </source>
</reference>
<dbReference type="InterPro" id="IPR003593">
    <property type="entry name" value="AAA+_ATPase"/>
</dbReference>
<dbReference type="Gene3D" id="3.40.50.300">
    <property type="entry name" value="P-loop containing nucleotide triphosphate hydrolases"/>
    <property type="match status" value="2"/>
</dbReference>
<dbReference type="PIRSF" id="PIRSF005496">
    <property type="entry name" value="ATP_hel_hrpB"/>
    <property type="match status" value="1"/>
</dbReference>
<gene>
    <name evidence="7" type="primary">hrpB</name>
    <name evidence="7" type="ORF">QWZ15_22450</name>
</gene>
<dbReference type="SMART" id="SM00490">
    <property type="entry name" value="HELICc"/>
    <property type="match status" value="1"/>
</dbReference>
<dbReference type="InterPro" id="IPR007502">
    <property type="entry name" value="Helicase-assoc_dom"/>
</dbReference>
<dbReference type="CDD" id="cd18791">
    <property type="entry name" value="SF2_C_RHA"/>
    <property type="match status" value="1"/>
</dbReference>
<name>A0ABT8CGD7_9BACT</name>
<organism evidence="7 8">
    <name type="scientific">Cyclobacterium jeungdonense</name>
    <dbReference type="NCBI Taxonomy" id="708087"/>
    <lineage>
        <taxon>Bacteria</taxon>
        <taxon>Pseudomonadati</taxon>
        <taxon>Bacteroidota</taxon>
        <taxon>Cytophagia</taxon>
        <taxon>Cytophagales</taxon>
        <taxon>Cyclobacteriaceae</taxon>
        <taxon>Cyclobacterium</taxon>
    </lineage>
</organism>
<dbReference type="GO" id="GO:0004386">
    <property type="term" value="F:helicase activity"/>
    <property type="evidence" value="ECO:0007669"/>
    <property type="project" value="UniProtKB-KW"/>
</dbReference>
<keyword evidence="4" id="KW-0067">ATP-binding</keyword>
<dbReference type="SMART" id="SM00382">
    <property type="entry name" value="AAA"/>
    <property type="match status" value="1"/>
</dbReference>